<evidence type="ECO:0000256" key="1">
    <source>
        <dbReference type="ARBA" id="ARBA00004742"/>
    </source>
</evidence>
<dbReference type="PANTHER" id="PTHR30031">
    <property type="entry name" value="PHOSPHOENOLPYRUVATE CARBOXYKINASE ATP"/>
    <property type="match status" value="1"/>
</dbReference>
<dbReference type="Gene3D" id="2.170.8.10">
    <property type="entry name" value="Phosphoenolpyruvate Carboxykinase, domain 2"/>
    <property type="match status" value="1"/>
</dbReference>
<dbReference type="Pfam" id="PF01293">
    <property type="entry name" value="PEPCK_ATP"/>
    <property type="match status" value="1"/>
</dbReference>
<dbReference type="FunFam" id="2.170.8.10:FF:000001">
    <property type="entry name" value="Phosphoenolpyruvate carboxykinase (ATP)"/>
    <property type="match status" value="1"/>
</dbReference>
<keyword evidence="6" id="KW-0210">Decarboxylase</keyword>
<dbReference type="GO" id="GO:0005524">
    <property type="term" value="F:ATP binding"/>
    <property type="evidence" value="ECO:0007669"/>
    <property type="project" value="UniProtKB-KW"/>
</dbReference>
<comment type="catalytic activity">
    <reaction evidence="9">
        <text>oxaloacetate + ATP = phosphoenolpyruvate + ADP + CO2</text>
        <dbReference type="Rhea" id="RHEA:18617"/>
        <dbReference type="ChEBI" id="CHEBI:16452"/>
        <dbReference type="ChEBI" id="CHEBI:16526"/>
        <dbReference type="ChEBI" id="CHEBI:30616"/>
        <dbReference type="ChEBI" id="CHEBI:58702"/>
        <dbReference type="ChEBI" id="CHEBI:456216"/>
        <dbReference type="EC" id="4.1.1.49"/>
    </reaction>
</comment>
<sequence length="530" mass="59084">MSATSFSLEQYNIHPQTIIRNASPSVLYEEALTYEADATISSDGALIVSSYEKTGRSPKDKRIVEYPDIMEDVWWGDINMGMDEETFMIARGRAVDYLNTCERVYVVDGFAGWDPKYRLKIRIVATRPYHALFMHNMLIRPSTEELADYGDPDYVIFNAGRFPANPLTKHMTSRTSVELSFDRKEFVILGTEYAGEMKKGVFTIMNYIMPKQGILSMHSSANEGKSGDVAIFFGLSGTGKTTLSADPKRQLIGDDEHCWTDDGIFNIEGGCYAKCINLSEEKEPDIFRAIRFGTVLENVDYNEKTHIVDYDGTSHTENTRASYPIDFILNAKIPCVGGHPQNIIFLTCDAFGVLPPVSKLSSSQAMYHFISGYTAKVAGTEMGVTEPEATFSACFGAAFMVWHPSKYAKLLAERIEKNGTSVWLVNTGWSGGGYGKGERMSLKYTRSIIDAILDGSLKNTPSVNNELFGFEVPTECPNVPDEIMQPRRTWSDANAYDQAALKLANMFKENFKQFEEGSSQEIIQAGPNVS</sequence>
<evidence type="ECO:0000256" key="7">
    <source>
        <dbReference type="ARBA" id="ARBA00022840"/>
    </source>
</evidence>
<dbReference type="SUPFAM" id="SSF68923">
    <property type="entry name" value="PEP carboxykinase N-terminal domain"/>
    <property type="match status" value="1"/>
</dbReference>
<dbReference type="NCBIfam" id="NF006821">
    <property type="entry name" value="PRK09344.1-3"/>
    <property type="match status" value="1"/>
</dbReference>
<dbReference type="InterPro" id="IPR001272">
    <property type="entry name" value="PEP_carboxykinase_ATP"/>
</dbReference>
<reference evidence="10" key="1">
    <citation type="submission" date="2018-05" db="EMBL/GenBank/DDBJ databases">
        <authorList>
            <person name="Lanie J.A."/>
            <person name="Ng W.-L."/>
            <person name="Kazmierczak K.M."/>
            <person name="Andrzejewski T.M."/>
            <person name="Davidsen T.M."/>
            <person name="Wayne K.J."/>
            <person name="Tettelin H."/>
            <person name="Glass J.I."/>
            <person name="Rusch D."/>
            <person name="Podicherti R."/>
            <person name="Tsui H.-C.T."/>
            <person name="Winkler M.E."/>
        </authorList>
    </citation>
    <scope>NUCLEOTIDE SEQUENCE</scope>
</reference>
<dbReference type="GO" id="GO:0006094">
    <property type="term" value="P:gluconeogenesis"/>
    <property type="evidence" value="ECO:0007669"/>
    <property type="project" value="UniProtKB-UniPathway"/>
</dbReference>
<evidence type="ECO:0000313" key="10">
    <source>
        <dbReference type="EMBL" id="SVA20403.1"/>
    </source>
</evidence>
<dbReference type="Gene3D" id="3.40.449.10">
    <property type="entry name" value="Phosphoenolpyruvate Carboxykinase, domain 1"/>
    <property type="match status" value="1"/>
</dbReference>
<dbReference type="GO" id="GO:0005829">
    <property type="term" value="C:cytosol"/>
    <property type="evidence" value="ECO:0007669"/>
    <property type="project" value="TreeGrafter"/>
</dbReference>
<dbReference type="PROSITE" id="PS00532">
    <property type="entry name" value="PEPCK_ATP"/>
    <property type="match status" value="1"/>
</dbReference>
<dbReference type="GO" id="GO:0004612">
    <property type="term" value="F:phosphoenolpyruvate carboxykinase (ATP) activity"/>
    <property type="evidence" value="ECO:0007669"/>
    <property type="project" value="UniProtKB-EC"/>
</dbReference>
<dbReference type="UniPathway" id="UPA00138"/>
<keyword evidence="4" id="KW-0312">Gluconeogenesis</keyword>
<evidence type="ECO:0000256" key="5">
    <source>
        <dbReference type="ARBA" id="ARBA00022741"/>
    </source>
</evidence>
<comment type="pathway">
    <text evidence="1">Carbohydrate biosynthesis; gluconeogenesis.</text>
</comment>
<dbReference type="PANTHER" id="PTHR30031:SF0">
    <property type="entry name" value="PHOSPHOENOLPYRUVATE CARBOXYKINASE (ATP)"/>
    <property type="match status" value="1"/>
</dbReference>
<evidence type="ECO:0000256" key="6">
    <source>
        <dbReference type="ARBA" id="ARBA00022793"/>
    </source>
</evidence>
<dbReference type="InterPro" id="IPR015994">
    <property type="entry name" value="PEPCK_ATP_CS"/>
</dbReference>
<evidence type="ECO:0000256" key="9">
    <source>
        <dbReference type="ARBA" id="ARBA00047371"/>
    </source>
</evidence>
<dbReference type="EC" id="4.1.1.49" evidence="3"/>
<dbReference type="EMBL" id="UINC01005296">
    <property type="protein sequence ID" value="SVA20403.1"/>
    <property type="molecule type" value="Genomic_DNA"/>
</dbReference>
<dbReference type="HAMAP" id="MF_00453">
    <property type="entry name" value="PEPCK_ATP"/>
    <property type="match status" value="1"/>
</dbReference>
<dbReference type="CDD" id="cd00484">
    <property type="entry name" value="PEPCK_ATP"/>
    <property type="match status" value="1"/>
</dbReference>
<keyword evidence="5" id="KW-0547">Nucleotide-binding</keyword>
<dbReference type="InterPro" id="IPR008210">
    <property type="entry name" value="PEP_carboxykinase_N"/>
</dbReference>
<dbReference type="NCBIfam" id="NF006820">
    <property type="entry name" value="PRK09344.1-2"/>
    <property type="match status" value="1"/>
</dbReference>
<dbReference type="PIRSF" id="PIRSF006294">
    <property type="entry name" value="PEP_crbxkin"/>
    <property type="match status" value="1"/>
</dbReference>
<accession>A0A381U1S3</accession>
<organism evidence="10">
    <name type="scientific">marine metagenome</name>
    <dbReference type="NCBI Taxonomy" id="408172"/>
    <lineage>
        <taxon>unclassified sequences</taxon>
        <taxon>metagenomes</taxon>
        <taxon>ecological metagenomes</taxon>
    </lineage>
</organism>
<dbReference type="Gene3D" id="3.90.228.20">
    <property type="match status" value="1"/>
</dbReference>
<proteinExistence type="inferred from homology"/>
<comment type="similarity">
    <text evidence="2">Belongs to the phosphoenolpyruvate carboxykinase (ATP) family.</text>
</comment>
<evidence type="ECO:0000256" key="4">
    <source>
        <dbReference type="ARBA" id="ARBA00022432"/>
    </source>
</evidence>
<keyword evidence="8" id="KW-0456">Lyase</keyword>
<evidence type="ECO:0000256" key="2">
    <source>
        <dbReference type="ARBA" id="ARBA00006052"/>
    </source>
</evidence>
<keyword evidence="7" id="KW-0067">ATP-binding</keyword>
<dbReference type="NCBIfam" id="TIGR00224">
    <property type="entry name" value="pckA"/>
    <property type="match status" value="1"/>
</dbReference>
<dbReference type="SUPFAM" id="SSF53795">
    <property type="entry name" value="PEP carboxykinase-like"/>
    <property type="match status" value="1"/>
</dbReference>
<evidence type="ECO:0000256" key="3">
    <source>
        <dbReference type="ARBA" id="ARBA00012363"/>
    </source>
</evidence>
<name>A0A381U1S3_9ZZZZ</name>
<dbReference type="InterPro" id="IPR013035">
    <property type="entry name" value="PEP_carboxykinase_C"/>
</dbReference>
<gene>
    <name evidence="10" type="ORF">METZ01_LOCUS73257</name>
</gene>
<protein>
    <recommendedName>
        <fullName evidence="3">phosphoenolpyruvate carboxykinase (ATP)</fullName>
        <ecNumber evidence="3">4.1.1.49</ecNumber>
    </recommendedName>
</protein>
<dbReference type="AlphaFoldDB" id="A0A381U1S3"/>
<evidence type="ECO:0000256" key="8">
    <source>
        <dbReference type="ARBA" id="ARBA00023239"/>
    </source>
</evidence>